<proteinExistence type="predicted"/>
<dbReference type="Proteomes" id="UP000661163">
    <property type="component" value="Unassembled WGS sequence"/>
</dbReference>
<evidence type="ECO:0000313" key="1">
    <source>
        <dbReference type="EMBL" id="NEI52700.1"/>
    </source>
</evidence>
<protein>
    <submittedName>
        <fullName evidence="1">Uncharacterized protein</fullName>
    </submittedName>
</protein>
<gene>
    <name evidence="1" type="ORF">GR217_34340</name>
</gene>
<organism evidence="1 2">
    <name type="scientific">Rhizobium ruizarguesonis</name>
    <dbReference type="NCBI Taxonomy" id="2081791"/>
    <lineage>
        <taxon>Bacteria</taxon>
        <taxon>Pseudomonadati</taxon>
        <taxon>Pseudomonadota</taxon>
        <taxon>Alphaproteobacteria</taxon>
        <taxon>Hyphomicrobiales</taxon>
        <taxon>Rhizobiaceae</taxon>
        <taxon>Rhizobium/Agrobacterium group</taxon>
        <taxon>Rhizobium</taxon>
    </lineage>
</organism>
<name>A0AAE4YWV6_9HYPH</name>
<sequence>MSFEYHCAACANLFTTEDDAKAAFEEITGLPFDARKVAIVCDDCKDTAGYTCDMCGGRFMSSPKWSEVHAVVEFEMMFGAPFDPKNSAVLCDGCYQMAMAEMFPETQARH</sequence>
<dbReference type="EMBL" id="WUFC01000046">
    <property type="protein sequence ID" value="NEI52700.1"/>
    <property type="molecule type" value="Genomic_DNA"/>
</dbReference>
<reference evidence="1 2" key="1">
    <citation type="submission" date="2019-12" db="EMBL/GenBank/DDBJ databases">
        <title>Rhizobium genotypes associated with high levels of biological nitrogen fixation by grain legumes in a temperate-maritime cropping system.</title>
        <authorList>
            <person name="Maluk M."/>
            <person name="Francesc Ferrando Molina F."/>
            <person name="Lopez Del Egido L."/>
            <person name="Lafos M."/>
            <person name="Langarica-Fuentes A."/>
            <person name="Gebre Yohannes G."/>
            <person name="Young M.W."/>
            <person name="Martin P."/>
            <person name="Gantlett R."/>
            <person name="Kenicer G."/>
            <person name="Hawes C."/>
            <person name="Begg G.S."/>
            <person name="Quilliam R.S."/>
            <person name="Squire G.R."/>
            <person name="Poole P.S."/>
            <person name="Young P.W."/>
            <person name="Iannetta P.M."/>
            <person name="James E.K."/>
        </authorList>
    </citation>
    <scope>NUCLEOTIDE SEQUENCE [LARGE SCALE GENOMIC DNA]</scope>
    <source>
        <strain evidence="1 2">JHI985</strain>
    </source>
</reference>
<accession>A0AAE4YWV6</accession>
<dbReference type="RefSeq" id="WP_164566546.1">
    <property type="nucleotide sequence ID" value="NZ_WUFC01000046.1"/>
</dbReference>
<evidence type="ECO:0000313" key="2">
    <source>
        <dbReference type="Proteomes" id="UP000661163"/>
    </source>
</evidence>
<comment type="caution">
    <text evidence="1">The sequence shown here is derived from an EMBL/GenBank/DDBJ whole genome shotgun (WGS) entry which is preliminary data.</text>
</comment>
<dbReference type="AlphaFoldDB" id="A0AAE4YWV6"/>